<evidence type="ECO:0000313" key="7">
    <source>
        <dbReference type="Proteomes" id="UP000325113"/>
    </source>
</evidence>
<name>A0A5A8DWJ9_CAFRO</name>
<comment type="caution">
    <text evidence="3">The sequence shown here is derived from an EMBL/GenBank/DDBJ whole genome shotgun (WGS) entry which is preliminary data.</text>
</comment>
<evidence type="ECO:0000256" key="1">
    <source>
        <dbReference type="SAM" id="Phobius"/>
    </source>
</evidence>
<evidence type="ECO:0000313" key="4">
    <source>
        <dbReference type="EMBL" id="KAA0176257.1"/>
    </source>
</evidence>
<dbReference type="EMBL" id="VLTO01000009">
    <property type="protein sequence ID" value="KAA0176257.1"/>
    <property type="molecule type" value="Genomic_DNA"/>
</dbReference>
<evidence type="ECO:0000313" key="3">
    <source>
        <dbReference type="EMBL" id="KAA0168091.1"/>
    </source>
</evidence>
<keyword evidence="1" id="KW-0472">Membrane</keyword>
<proteinExistence type="predicted"/>
<feature type="transmembrane region" description="Helical" evidence="1">
    <location>
        <begin position="47"/>
        <end position="66"/>
    </location>
</feature>
<evidence type="ECO:0000313" key="2">
    <source>
        <dbReference type="EMBL" id="KAA0163413.1"/>
    </source>
</evidence>
<sequence length="130" mass="13548">MADSSTLVQAPDGPRIMFVGVGTFVMIIVVIVAAIIIVSGRGLPQPIVAYAGAAALVAVSFLFLLFAPREPAFTTPDEQQRLTSDYFAGIILITILALLSVLGSLAGVVVYGCADPVEAMIIDDEMSAYG</sequence>
<organism evidence="3 7">
    <name type="scientific">Cafeteria roenbergensis</name>
    <name type="common">Marine flagellate</name>
    <dbReference type="NCBI Taxonomy" id="33653"/>
    <lineage>
        <taxon>Eukaryota</taxon>
        <taxon>Sar</taxon>
        <taxon>Stramenopiles</taxon>
        <taxon>Bigyra</taxon>
        <taxon>Opalozoa</taxon>
        <taxon>Bicosoecida</taxon>
        <taxon>Cafeteriaceae</taxon>
        <taxon>Cafeteria</taxon>
    </lineage>
</organism>
<gene>
    <name evidence="4" type="ORF">FNF27_02314</name>
    <name evidence="2" type="ORF">FNF28_04239</name>
    <name evidence="3" type="ORF">FNF31_00590</name>
</gene>
<evidence type="ECO:0000313" key="5">
    <source>
        <dbReference type="Proteomes" id="UP000322899"/>
    </source>
</evidence>
<dbReference type="EMBL" id="VLTL01000066">
    <property type="protein sequence ID" value="KAA0163413.1"/>
    <property type="molecule type" value="Genomic_DNA"/>
</dbReference>
<dbReference type="AlphaFoldDB" id="A0A5A8DWJ9"/>
<feature type="transmembrane region" description="Helical" evidence="1">
    <location>
        <begin position="86"/>
        <end position="111"/>
    </location>
</feature>
<reference evidence="5 6" key="1">
    <citation type="submission" date="2019-07" db="EMBL/GenBank/DDBJ databases">
        <title>Genomes of Cafeteria roenbergensis.</title>
        <authorList>
            <person name="Fischer M.G."/>
            <person name="Hackl T."/>
            <person name="Roman M."/>
        </authorList>
    </citation>
    <scope>NUCLEOTIDE SEQUENCE [LARGE SCALE GENOMIC DNA]</scope>
    <source>
        <strain evidence="3 7">Cflag</strain>
        <strain evidence="4 5">E4-10P</strain>
        <strain evidence="2 6">RCC970-E3</strain>
    </source>
</reference>
<keyword evidence="1" id="KW-1133">Transmembrane helix</keyword>
<dbReference type="Proteomes" id="UP000324907">
    <property type="component" value="Unassembled WGS sequence"/>
</dbReference>
<dbReference type="Proteomes" id="UP000322899">
    <property type="component" value="Unassembled WGS sequence"/>
</dbReference>
<evidence type="ECO:0000313" key="6">
    <source>
        <dbReference type="Proteomes" id="UP000324907"/>
    </source>
</evidence>
<accession>A0A5A8DWJ9</accession>
<dbReference type="Proteomes" id="UP000325113">
    <property type="component" value="Unassembled WGS sequence"/>
</dbReference>
<dbReference type="EMBL" id="VLTM01000003">
    <property type="protein sequence ID" value="KAA0168091.1"/>
    <property type="molecule type" value="Genomic_DNA"/>
</dbReference>
<keyword evidence="1" id="KW-0812">Transmembrane</keyword>
<feature type="transmembrane region" description="Helical" evidence="1">
    <location>
        <begin position="16"/>
        <end position="40"/>
    </location>
</feature>
<protein>
    <recommendedName>
        <fullName evidence="8">Transmembrane protein 218</fullName>
    </recommendedName>
</protein>
<evidence type="ECO:0008006" key="8">
    <source>
        <dbReference type="Google" id="ProtNLM"/>
    </source>
</evidence>